<evidence type="ECO:0000256" key="1">
    <source>
        <dbReference type="SAM" id="Phobius"/>
    </source>
</evidence>
<protein>
    <submittedName>
        <fullName evidence="2">Uncharacterized protein</fullName>
    </submittedName>
</protein>
<keyword evidence="1" id="KW-0472">Membrane</keyword>
<evidence type="ECO:0000313" key="3">
    <source>
        <dbReference type="Proteomes" id="UP000614221"/>
    </source>
</evidence>
<reference evidence="2" key="1">
    <citation type="journal article" date="2014" name="Int. J. Syst. Evol. Microbiol.">
        <title>Complete genome sequence of Corynebacterium casei LMG S-19264T (=DSM 44701T), isolated from a smear-ripened cheese.</title>
        <authorList>
            <consortium name="US DOE Joint Genome Institute (JGI-PGF)"/>
            <person name="Walter F."/>
            <person name="Albersmeier A."/>
            <person name="Kalinowski J."/>
            <person name="Ruckert C."/>
        </authorList>
    </citation>
    <scope>NUCLEOTIDE SEQUENCE</scope>
    <source>
        <strain evidence="2">JCM 19018</strain>
    </source>
</reference>
<dbReference type="AlphaFoldDB" id="A0A830EGW4"/>
<reference evidence="2" key="2">
    <citation type="submission" date="2020-09" db="EMBL/GenBank/DDBJ databases">
        <authorList>
            <person name="Sun Q."/>
            <person name="Ohkuma M."/>
        </authorList>
    </citation>
    <scope>NUCLEOTIDE SEQUENCE</scope>
    <source>
        <strain evidence="2">JCM 19018</strain>
    </source>
</reference>
<evidence type="ECO:0000313" key="2">
    <source>
        <dbReference type="EMBL" id="GGK56625.1"/>
    </source>
</evidence>
<proteinExistence type="predicted"/>
<dbReference type="OrthoDB" id="376169at2157"/>
<gene>
    <name evidence="2" type="ORF">GCM10009067_06340</name>
</gene>
<keyword evidence="1" id="KW-1133">Transmembrane helix</keyword>
<name>A0A830EGW4_9EURY</name>
<feature type="transmembrane region" description="Helical" evidence="1">
    <location>
        <begin position="20"/>
        <end position="39"/>
    </location>
</feature>
<comment type="caution">
    <text evidence="2">The sequence shown here is derived from an EMBL/GenBank/DDBJ whole genome shotgun (WGS) entry which is preliminary data.</text>
</comment>
<organism evidence="2 3">
    <name type="scientific">Haloarcula sebkhae</name>
    <dbReference type="NCBI Taxonomy" id="932660"/>
    <lineage>
        <taxon>Archaea</taxon>
        <taxon>Methanobacteriati</taxon>
        <taxon>Methanobacteriota</taxon>
        <taxon>Stenosarchaea group</taxon>
        <taxon>Halobacteria</taxon>
        <taxon>Halobacteriales</taxon>
        <taxon>Haloarculaceae</taxon>
        <taxon>Haloarcula</taxon>
    </lineage>
</organism>
<dbReference type="RefSeq" id="WP_188975305.1">
    <property type="nucleotide sequence ID" value="NZ_BMPD01000001.1"/>
</dbReference>
<dbReference type="EMBL" id="BMPD01000001">
    <property type="protein sequence ID" value="GGK56625.1"/>
    <property type="molecule type" value="Genomic_DNA"/>
</dbReference>
<sequence>MLSAVAGAPNKPDYLQTVELVLILVALATLFVPAIIFWYNNQPFHIYIDWDPADPEPIDRRLKDKGLVDSEKGDVSEVDPSAIIRVYIDKSISGYKLKIKSRGSIEAEPVYGPPNSTFNSDTNTLECDEIKDWKFYFPLKIAEHEEYEGGDLERLTEIKDVGQSGRTLLTLEVL</sequence>
<keyword evidence="1" id="KW-0812">Transmembrane</keyword>
<accession>A0A830EGW4</accession>
<dbReference type="Proteomes" id="UP000614221">
    <property type="component" value="Unassembled WGS sequence"/>
</dbReference>